<dbReference type="AlphaFoldDB" id="A0A368VAW7"/>
<comment type="caution">
    <text evidence="1">The sequence shown here is derived from an EMBL/GenBank/DDBJ whole genome shotgun (WGS) entry which is preliminary data.</text>
</comment>
<sequence>MLEIEKDSTLRRPFRAMPYDPEWRCARCGGKVLESYSGSIIWGKLIVKEKVAYRFLLEISDKKVTFLDQHHIYKKEINDKQRQAFYNIIENLSLWNLSLTNQQTWQFHLTYPSKNELISFTGGINNGKDILKKAIEELGFRAEFPEQGK</sequence>
<dbReference type="EMBL" id="QPIZ01000007">
    <property type="protein sequence ID" value="RCW36804.1"/>
    <property type="molecule type" value="Genomic_DNA"/>
</dbReference>
<name>A0A368VAW7_9BACT</name>
<organism evidence="1 2">
    <name type="scientific">Marinilabilia salmonicolor</name>
    <dbReference type="NCBI Taxonomy" id="989"/>
    <lineage>
        <taxon>Bacteria</taxon>
        <taxon>Pseudomonadati</taxon>
        <taxon>Bacteroidota</taxon>
        <taxon>Bacteroidia</taxon>
        <taxon>Marinilabiliales</taxon>
        <taxon>Marinilabiliaceae</taxon>
        <taxon>Marinilabilia</taxon>
    </lineage>
</organism>
<keyword evidence="2" id="KW-1185">Reference proteome</keyword>
<dbReference type="Proteomes" id="UP000252733">
    <property type="component" value="Unassembled WGS sequence"/>
</dbReference>
<gene>
    <name evidence="1" type="ORF">DFO77_10795</name>
</gene>
<reference evidence="1 2" key="1">
    <citation type="submission" date="2018-07" db="EMBL/GenBank/DDBJ databases">
        <title>Freshwater and sediment microbial communities from various areas in North America, analyzing microbe dynamics in response to fracking.</title>
        <authorList>
            <person name="Lamendella R."/>
        </authorList>
    </citation>
    <scope>NUCLEOTIDE SEQUENCE [LARGE SCALE GENOMIC DNA]</scope>
    <source>
        <strain evidence="1 2">160A</strain>
    </source>
</reference>
<protein>
    <submittedName>
        <fullName evidence="1">Uncharacterized protein</fullName>
    </submittedName>
</protein>
<accession>A0A368VAW7</accession>
<evidence type="ECO:0000313" key="1">
    <source>
        <dbReference type="EMBL" id="RCW36804.1"/>
    </source>
</evidence>
<dbReference type="RefSeq" id="WP_147271973.1">
    <property type="nucleotide sequence ID" value="NZ_QPIZ01000007.1"/>
</dbReference>
<proteinExistence type="predicted"/>
<evidence type="ECO:0000313" key="2">
    <source>
        <dbReference type="Proteomes" id="UP000252733"/>
    </source>
</evidence>